<protein>
    <submittedName>
        <fullName evidence="1">Uncharacterized protein</fullName>
    </submittedName>
</protein>
<reference evidence="2" key="1">
    <citation type="journal article" date="2019" name="Int. J. Syst. Evol. Microbiol.">
        <title>The Global Catalogue of Microorganisms (GCM) 10K type strain sequencing project: providing services to taxonomists for standard genome sequencing and annotation.</title>
        <authorList>
            <consortium name="The Broad Institute Genomics Platform"/>
            <consortium name="The Broad Institute Genome Sequencing Center for Infectious Disease"/>
            <person name="Wu L."/>
            <person name="Ma J."/>
        </authorList>
    </citation>
    <scope>NUCLEOTIDE SEQUENCE [LARGE SCALE GENOMIC DNA]</scope>
    <source>
        <strain evidence="2">CECT 7184</strain>
    </source>
</reference>
<name>A0ABW0YGE1_9BACI</name>
<dbReference type="RefSeq" id="WP_385943637.1">
    <property type="nucleotide sequence ID" value="NZ_JBHSPG010000023.1"/>
</dbReference>
<evidence type="ECO:0000313" key="1">
    <source>
        <dbReference type="EMBL" id="MFC5711490.1"/>
    </source>
</evidence>
<comment type="caution">
    <text evidence="1">The sequence shown here is derived from an EMBL/GenBank/DDBJ whole genome shotgun (WGS) entry which is preliminary data.</text>
</comment>
<gene>
    <name evidence="1" type="ORF">ACFPU1_01705</name>
</gene>
<accession>A0ABW0YGE1</accession>
<organism evidence="1 2">
    <name type="scientific">Thalassorhabdus alkalitolerans</name>
    <dbReference type="NCBI Taxonomy" id="2282697"/>
    <lineage>
        <taxon>Bacteria</taxon>
        <taxon>Bacillati</taxon>
        <taxon>Bacillota</taxon>
        <taxon>Bacilli</taxon>
        <taxon>Bacillales</taxon>
        <taxon>Bacillaceae</taxon>
        <taxon>Thalassorhabdus</taxon>
    </lineage>
</organism>
<dbReference type="Proteomes" id="UP001596142">
    <property type="component" value="Unassembled WGS sequence"/>
</dbReference>
<evidence type="ECO:0000313" key="2">
    <source>
        <dbReference type="Proteomes" id="UP001596142"/>
    </source>
</evidence>
<proteinExistence type="predicted"/>
<sequence length="52" mass="5709">MVDIFGWSKGIGRASFLFIQAGSTINGNLLLTQKGLTKGPDPALWLYNNLRN</sequence>
<dbReference type="EMBL" id="JBHSOZ010000002">
    <property type="protein sequence ID" value="MFC5711490.1"/>
    <property type="molecule type" value="Genomic_DNA"/>
</dbReference>
<keyword evidence="2" id="KW-1185">Reference proteome</keyword>